<dbReference type="Gene3D" id="3.40.50.2300">
    <property type="match status" value="1"/>
</dbReference>
<evidence type="ECO:0000256" key="1">
    <source>
        <dbReference type="ARBA" id="ARBA00022553"/>
    </source>
</evidence>
<evidence type="ECO:0000313" key="6">
    <source>
        <dbReference type="EMBL" id="EJL75813.1"/>
    </source>
</evidence>
<dbReference type="PANTHER" id="PTHR43214:SF43">
    <property type="entry name" value="TWO-COMPONENT RESPONSE REGULATOR"/>
    <property type="match status" value="1"/>
</dbReference>
<dbReference type="PROSITE" id="PS50110">
    <property type="entry name" value="RESPONSE_REGULATORY"/>
    <property type="match status" value="1"/>
</dbReference>
<dbReference type="Pfam" id="PF00196">
    <property type="entry name" value="GerE"/>
    <property type="match status" value="1"/>
</dbReference>
<evidence type="ECO:0000256" key="3">
    <source>
        <dbReference type="PROSITE-ProRule" id="PRU00169"/>
    </source>
</evidence>
<keyword evidence="1 3" id="KW-0597">Phosphoprotein</keyword>
<organism evidence="6 7">
    <name type="scientific">Chryseobacterium populi</name>
    <dbReference type="NCBI Taxonomy" id="1144316"/>
    <lineage>
        <taxon>Bacteria</taxon>
        <taxon>Pseudomonadati</taxon>
        <taxon>Bacteroidota</taxon>
        <taxon>Flavobacteriia</taxon>
        <taxon>Flavobacteriales</taxon>
        <taxon>Weeksellaceae</taxon>
        <taxon>Chryseobacterium group</taxon>
        <taxon>Chryseobacterium</taxon>
    </lineage>
</organism>
<dbReference type="GO" id="GO:0003677">
    <property type="term" value="F:DNA binding"/>
    <property type="evidence" value="ECO:0007669"/>
    <property type="project" value="UniProtKB-KW"/>
</dbReference>
<dbReference type="RefSeq" id="WP_007839711.1">
    <property type="nucleotide sequence ID" value="NZ_AKJY01000003.1"/>
</dbReference>
<keyword evidence="2 6" id="KW-0238">DNA-binding</keyword>
<dbReference type="SMART" id="SM00421">
    <property type="entry name" value="HTH_LUXR"/>
    <property type="match status" value="1"/>
</dbReference>
<dbReference type="PROSITE" id="PS00622">
    <property type="entry name" value="HTH_LUXR_1"/>
    <property type="match status" value="1"/>
</dbReference>
<protein>
    <submittedName>
        <fullName evidence="6">Response regulator containing a CheY-like receiver domain and an HTH DNA-binding domain</fullName>
    </submittedName>
</protein>
<dbReference type="Proteomes" id="UP000007509">
    <property type="component" value="Unassembled WGS sequence"/>
</dbReference>
<dbReference type="InterPro" id="IPR001789">
    <property type="entry name" value="Sig_transdc_resp-reg_receiver"/>
</dbReference>
<dbReference type="Pfam" id="PF00072">
    <property type="entry name" value="Response_reg"/>
    <property type="match status" value="1"/>
</dbReference>
<dbReference type="InterPro" id="IPR039420">
    <property type="entry name" value="WalR-like"/>
</dbReference>
<dbReference type="CDD" id="cd06170">
    <property type="entry name" value="LuxR_C_like"/>
    <property type="match status" value="1"/>
</dbReference>
<dbReference type="OrthoDB" id="9797341at2"/>
<dbReference type="SMART" id="SM00448">
    <property type="entry name" value="REC"/>
    <property type="match status" value="1"/>
</dbReference>
<evidence type="ECO:0000313" key="7">
    <source>
        <dbReference type="Proteomes" id="UP000007509"/>
    </source>
</evidence>
<feature type="domain" description="HTH luxR-type" evidence="4">
    <location>
        <begin position="145"/>
        <end position="210"/>
    </location>
</feature>
<dbReference type="SUPFAM" id="SSF46894">
    <property type="entry name" value="C-terminal effector domain of the bipartite response regulators"/>
    <property type="match status" value="1"/>
</dbReference>
<comment type="caution">
    <text evidence="6">The sequence shown here is derived from an EMBL/GenBank/DDBJ whole genome shotgun (WGS) entry which is preliminary data.</text>
</comment>
<accession>J2KRY8</accession>
<proteinExistence type="predicted"/>
<dbReference type="EMBL" id="AKJY01000003">
    <property type="protein sequence ID" value="EJL75813.1"/>
    <property type="molecule type" value="Genomic_DNA"/>
</dbReference>
<evidence type="ECO:0000256" key="2">
    <source>
        <dbReference type="ARBA" id="ARBA00023125"/>
    </source>
</evidence>
<dbReference type="InterPro" id="IPR000792">
    <property type="entry name" value="Tscrpt_reg_LuxR_C"/>
</dbReference>
<feature type="modified residue" description="4-aspartylphosphate" evidence="3">
    <location>
        <position position="59"/>
    </location>
</feature>
<dbReference type="InterPro" id="IPR058245">
    <property type="entry name" value="NreC/VraR/RcsB-like_REC"/>
</dbReference>
<keyword evidence="7" id="KW-1185">Reference proteome</keyword>
<dbReference type="CDD" id="cd17535">
    <property type="entry name" value="REC_NarL-like"/>
    <property type="match status" value="1"/>
</dbReference>
<dbReference type="InterPro" id="IPR011006">
    <property type="entry name" value="CheY-like_superfamily"/>
</dbReference>
<sequence>MFKNKKIKVALVDDHPILAQGIKSLLAKENDIFVVGSFSHGLEFLSFLQNNDIDMVLLDISLPDINGVELCLKVKTMRPEICVLALSNYSEKMVIIKMLQNGASGYMLKNESVEELKICIDSGMNGEMVFSKGIKEIMARPSINNTKEIPKITRREKQILKLIEDGKTTAMIADELFISPLTVETHRKNLMQKFNAKNSLELIKIINELYLF</sequence>
<gene>
    <name evidence="6" type="ORF">PMI13_00208</name>
</gene>
<feature type="domain" description="Response regulatory" evidence="5">
    <location>
        <begin position="8"/>
        <end position="124"/>
    </location>
</feature>
<dbReference type="PANTHER" id="PTHR43214">
    <property type="entry name" value="TWO-COMPONENT RESPONSE REGULATOR"/>
    <property type="match status" value="1"/>
</dbReference>
<dbReference type="PROSITE" id="PS50043">
    <property type="entry name" value="HTH_LUXR_2"/>
    <property type="match status" value="1"/>
</dbReference>
<reference evidence="6 7" key="1">
    <citation type="journal article" date="2012" name="J. Bacteriol.">
        <title>Twenty-one genome sequences from Pseudomonas species and 19 genome sequences from diverse bacteria isolated from the rhizosphere and endosphere of Populus deltoides.</title>
        <authorList>
            <person name="Brown S.D."/>
            <person name="Utturkar S.M."/>
            <person name="Klingeman D.M."/>
            <person name="Johnson C.M."/>
            <person name="Martin S.L."/>
            <person name="Land M.L."/>
            <person name="Lu T.Y."/>
            <person name="Schadt C.W."/>
            <person name="Doktycz M.J."/>
            <person name="Pelletier D.A."/>
        </authorList>
    </citation>
    <scope>NUCLEOTIDE SEQUENCE [LARGE SCALE GENOMIC DNA]</scope>
    <source>
        <strain evidence="6 7">CF314</strain>
    </source>
</reference>
<dbReference type="GO" id="GO:0006355">
    <property type="term" value="P:regulation of DNA-templated transcription"/>
    <property type="evidence" value="ECO:0007669"/>
    <property type="project" value="InterPro"/>
</dbReference>
<evidence type="ECO:0000259" key="5">
    <source>
        <dbReference type="PROSITE" id="PS50110"/>
    </source>
</evidence>
<evidence type="ECO:0000259" key="4">
    <source>
        <dbReference type="PROSITE" id="PS50043"/>
    </source>
</evidence>
<name>J2KRY8_9FLAO</name>
<dbReference type="InterPro" id="IPR016032">
    <property type="entry name" value="Sig_transdc_resp-reg_C-effctor"/>
</dbReference>
<dbReference type="AlphaFoldDB" id="J2KRY8"/>
<dbReference type="PRINTS" id="PR00038">
    <property type="entry name" value="HTHLUXR"/>
</dbReference>
<dbReference type="PATRIC" id="fig|1144316.3.peg.209"/>
<dbReference type="SUPFAM" id="SSF52172">
    <property type="entry name" value="CheY-like"/>
    <property type="match status" value="1"/>
</dbReference>
<dbReference type="GO" id="GO:0000160">
    <property type="term" value="P:phosphorelay signal transduction system"/>
    <property type="evidence" value="ECO:0007669"/>
    <property type="project" value="InterPro"/>
</dbReference>